<accession>A0A5C8Z541</accession>
<protein>
    <recommendedName>
        <fullName evidence="4">VWA domain-containing protein</fullName>
    </recommendedName>
</protein>
<comment type="caution">
    <text evidence="2">The sequence shown here is derived from an EMBL/GenBank/DDBJ whole genome shotgun (WGS) entry which is preliminary data.</text>
</comment>
<sequence length="617" mass="64659">MREPDGGWDALRARWSEAWPRALRAWGTTARLHAPVLHGPGGPPPPEPPVGSFAWFSCSEVEVHVDLADVVRRGLADHPEAVLAHEVGHHVLAPGDLSTAARVLARVRQGLVDRDAAAPLVANLWSDLLINDRLQRRAGLRLDAVWRALGPPPADDVLMLLAMRADELLWSLPSGTLTGAAGPGVAPRPSSRQRWWQRQQAPRAPSERAVPELEAQLLARMVRVFADDPVAGAGGFAALVRQLVAGRDGDALGTGRAAVCSQRGESGAAVHGLASDPSLGGPALHPALDPRVMPQPRGDEADDERQDGAARGGGASGSAGQALGPADTAAVLSLLGVTGSAQEAAARWYRERAAPLLVPFPSAPSPRAVEPLLAADEPWDVGDDVSALDVVASLRRSPRLVPGLTTVQRGWEVSDGPERARLPLDLDLYLDSSGSMPDPARAVSPVALAGAVLALSCLRAGGRVQATTWSGPGQVAGTDGFVRDAGAVLAAVVAHFGGSTAFPLDLLERTHLDDQRHHRPEQHRRQCHVAVVSDDGVSTAFPAEGRPGAGVAARALEVAGGGGTLLLAVPPVWVERVREVAGGYAVRAVSTQEELVALCRELATSTWGPREGSRSRR</sequence>
<reference evidence="2 3" key="1">
    <citation type="submission" date="2019-07" db="EMBL/GenBank/DDBJ databases">
        <title>Quadrisphaera sp. strain DD2A genome sequencing and assembly.</title>
        <authorList>
            <person name="Kim I."/>
        </authorList>
    </citation>
    <scope>NUCLEOTIDE SEQUENCE [LARGE SCALE GENOMIC DNA]</scope>
    <source>
        <strain evidence="2 3">DD2A</strain>
    </source>
</reference>
<dbReference type="AlphaFoldDB" id="A0A5C8Z541"/>
<feature type="region of interest" description="Disordered" evidence="1">
    <location>
        <begin position="179"/>
        <end position="208"/>
    </location>
</feature>
<organism evidence="2 3">
    <name type="scientific">Quadrisphaera setariae</name>
    <dbReference type="NCBI Taxonomy" id="2593304"/>
    <lineage>
        <taxon>Bacteria</taxon>
        <taxon>Bacillati</taxon>
        <taxon>Actinomycetota</taxon>
        <taxon>Actinomycetes</taxon>
        <taxon>Kineosporiales</taxon>
        <taxon>Kineosporiaceae</taxon>
        <taxon>Quadrisphaera</taxon>
    </lineage>
</organism>
<proteinExistence type="predicted"/>
<name>A0A5C8Z541_9ACTN</name>
<evidence type="ECO:0008006" key="4">
    <source>
        <dbReference type="Google" id="ProtNLM"/>
    </source>
</evidence>
<feature type="compositionally biased region" description="Low complexity" evidence="1">
    <location>
        <begin position="187"/>
        <end position="204"/>
    </location>
</feature>
<feature type="region of interest" description="Disordered" evidence="1">
    <location>
        <begin position="269"/>
        <end position="322"/>
    </location>
</feature>
<dbReference type="Proteomes" id="UP000321234">
    <property type="component" value="Unassembled WGS sequence"/>
</dbReference>
<evidence type="ECO:0000256" key="1">
    <source>
        <dbReference type="SAM" id="MobiDB-lite"/>
    </source>
</evidence>
<dbReference type="EMBL" id="VKAC01000016">
    <property type="protein sequence ID" value="TXR52241.1"/>
    <property type="molecule type" value="Genomic_DNA"/>
</dbReference>
<evidence type="ECO:0000313" key="2">
    <source>
        <dbReference type="EMBL" id="TXR52241.1"/>
    </source>
</evidence>
<gene>
    <name evidence="2" type="ORF">FMM08_20800</name>
</gene>
<keyword evidence="3" id="KW-1185">Reference proteome</keyword>
<evidence type="ECO:0000313" key="3">
    <source>
        <dbReference type="Proteomes" id="UP000321234"/>
    </source>
</evidence>
<dbReference type="OrthoDB" id="974562at2"/>
<dbReference type="RefSeq" id="WP_147928260.1">
    <property type="nucleotide sequence ID" value="NZ_VKAC01000016.1"/>
</dbReference>